<evidence type="ECO:0000256" key="5">
    <source>
        <dbReference type="ARBA" id="ARBA00022777"/>
    </source>
</evidence>
<keyword evidence="4" id="KW-0547">Nucleotide-binding</keyword>
<proteinExistence type="predicted"/>
<evidence type="ECO:0000259" key="8">
    <source>
        <dbReference type="Pfam" id="PF13793"/>
    </source>
</evidence>
<evidence type="ECO:0000256" key="4">
    <source>
        <dbReference type="ARBA" id="ARBA00022741"/>
    </source>
</evidence>
<sequence length="326" mass="35435">MSTELPLLFALHGSEDYAARVAQHLGLELAAHEEREFEDGEHKSRALEPVEGREALVFHGLHGDDRHSANDKLCRLLFFCAALKDAGARRVQVVAPYLCYARKDRRTKFQDPIITRYVARLIESCGVDRLTTLEVHNIAAFDNAFRVPTHNVEAAALFAEHFAPLLGETEVVAVSPDAGGAKRAELFRQELEQRIGRPVGSAFMEKYRSNDLISGSLLVGEVRGKAAILVDDLISTGGTLLRAGQACQAAGATRLFAAAAHGLFTGGTELLDSPVFERIVICDSLPPFRLPAELAARRLDILDSTAAVAARLAGEYRLSPMAELPA</sequence>
<dbReference type="Pfam" id="PF13793">
    <property type="entry name" value="Pribosyltran_N"/>
    <property type="match status" value="1"/>
</dbReference>
<evidence type="ECO:0000256" key="3">
    <source>
        <dbReference type="ARBA" id="ARBA00022727"/>
    </source>
</evidence>
<name>A0A0C4WJD1_9GAMM</name>
<dbReference type="InterPro" id="IPR029099">
    <property type="entry name" value="Pribosyltran_N"/>
</dbReference>
<comment type="catalytic activity">
    <reaction evidence="7">
        <text>D-ribose 5-phosphate + ATP = 5-phospho-alpha-D-ribose 1-diphosphate + AMP + H(+)</text>
        <dbReference type="Rhea" id="RHEA:15609"/>
        <dbReference type="ChEBI" id="CHEBI:15378"/>
        <dbReference type="ChEBI" id="CHEBI:30616"/>
        <dbReference type="ChEBI" id="CHEBI:58017"/>
        <dbReference type="ChEBI" id="CHEBI:78346"/>
        <dbReference type="ChEBI" id="CHEBI:456215"/>
        <dbReference type="EC" id="2.7.6.1"/>
    </reaction>
</comment>
<dbReference type="GO" id="GO:0004749">
    <property type="term" value="F:ribose phosphate diphosphokinase activity"/>
    <property type="evidence" value="ECO:0007669"/>
    <property type="project" value="UniProtKB-EC"/>
</dbReference>
<dbReference type="GO" id="GO:0016301">
    <property type="term" value="F:kinase activity"/>
    <property type="evidence" value="ECO:0007669"/>
    <property type="project" value="UniProtKB-KW"/>
</dbReference>
<dbReference type="KEGG" id="acx:Achr_5240"/>
<keyword evidence="2" id="KW-0808">Transferase</keyword>
<evidence type="ECO:0000256" key="2">
    <source>
        <dbReference type="ARBA" id="ARBA00022679"/>
    </source>
</evidence>
<dbReference type="HOGENOM" id="CLU_033546_2_0_6"/>
<dbReference type="GO" id="GO:0005524">
    <property type="term" value="F:ATP binding"/>
    <property type="evidence" value="ECO:0007669"/>
    <property type="project" value="UniProtKB-KW"/>
</dbReference>
<dbReference type="SMART" id="SM01400">
    <property type="entry name" value="Pribosyltran_N"/>
    <property type="match status" value="1"/>
</dbReference>
<gene>
    <name evidence="9" type="ORF">Achr_5240</name>
</gene>
<dbReference type="PANTHER" id="PTHR10210:SF32">
    <property type="entry name" value="RIBOSE-PHOSPHATE PYROPHOSPHOKINASE 2"/>
    <property type="match status" value="1"/>
</dbReference>
<dbReference type="InterPro" id="IPR005946">
    <property type="entry name" value="Rib-P_diPkinase"/>
</dbReference>
<keyword evidence="10" id="KW-1185">Reference proteome</keyword>
<keyword evidence="6" id="KW-0067">ATP-binding</keyword>
<dbReference type="GO" id="GO:0006164">
    <property type="term" value="P:purine nucleotide biosynthetic process"/>
    <property type="evidence" value="ECO:0007669"/>
    <property type="project" value="TreeGrafter"/>
</dbReference>
<evidence type="ECO:0000256" key="1">
    <source>
        <dbReference type="ARBA" id="ARBA00013247"/>
    </source>
</evidence>
<dbReference type="InterPro" id="IPR029057">
    <property type="entry name" value="PRTase-like"/>
</dbReference>
<dbReference type="GO" id="GO:0006015">
    <property type="term" value="P:5-phosphoribose 1-diphosphate biosynthetic process"/>
    <property type="evidence" value="ECO:0007669"/>
    <property type="project" value="TreeGrafter"/>
</dbReference>
<dbReference type="FunFam" id="3.40.50.2020:FF:000014">
    <property type="entry name" value="Ribose-phosphate pyrophosphokinase 1"/>
    <property type="match status" value="1"/>
</dbReference>
<dbReference type="GeneID" id="61929569"/>
<dbReference type="Proteomes" id="UP000068210">
    <property type="component" value="Chromosome"/>
</dbReference>
<dbReference type="GO" id="GO:0005737">
    <property type="term" value="C:cytoplasm"/>
    <property type="evidence" value="ECO:0007669"/>
    <property type="project" value="TreeGrafter"/>
</dbReference>
<dbReference type="CDD" id="cd06223">
    <property type="entry name" value="PRTases_typeI"/>
    <property type="match status" value="1"/>
</dbReference>
<dbReference type="SUPFAM" id="SSF53271">
    <property type="entry name" value="PRTase-like"/>
    <property type="match status" value="2"/>
</dbReference>
<keyword evidence="5 9" id="KW-0418">Kinase</keyword>
<dbReference type="AlphaFoldDB" id="A0A0C4WJD1"/>
<dbReference type="NCBIfam" id="TIGR01251">
    <property type="entry name" value="ribP_PPkin"/>
    <property type="match status" value="1"/>
</dbReference>
<dbReference type="EMBL" id="CP010415">
    <property type="protein sequence ID" value="AJE20029.1"/>
    <property type="molecule type" value="Genomic_DNA"/>
</dbReference>
<evidence type="ECO:0000256" key="7">
    <source>
        <dbReference type="ARBA" id="ARBA00049535"/>
    </source>
</evidence>
<dbReference type="Gene3D" id="3.40.50.2020">
    <property type="match status" value="2"/>
</dbReference>
<evidence type="ECO:0000256" key="6">
    <source>
        <dbReference type="ARBA" id="ARBA00022840"/>
    </source>
</evidence>
<dbReference type="GO" id="GO:0002189">
    <property type="term" value="C:ribose phosphate diphosphokinase complex"/>
    <property type="evidence" value="ECO:0007669"/>
    <property type="project" value="TreeGrafter"/>
</dbReference>
<dbReference type="InterPro" id="IPR000836">
    <property type="entry name" value="PRTase_dom"/>
</dbReference>
<dbReference type="STRING" id="1328314.Achr_5240"/>
<dbReference type="GO" id="GO:0000287">
    <property type="term" value="F:magnesium ion binding"/>
    <property type="evidence" value="ECO:0007669"/>
    <property type="project" value="InterPro"/>
</dbReference>
<dbReference type="Pfam" id="PF14572">
    <property type="entry name" value="Pribosyl_synth"/>
    <property type="match status" value="1"/>
</dbReference>
<protein>
    <recommendedName>
        <fullName evidence="1">ribose-phosphate diphosphokinase</fullName>
        <ecNumber evidence="1">2.7.6.1</ecNumber>
    </recommendedName>
</protein>
<keyword evidence="3" id="KW-0545">Nucleotide biosynthesis</keyword>
<evidence type="ECO:0000313" key="10">
    <source>
        <dbReference type="Proteomes" id="UP000068210"/>
    </source>
</evidence>
<organism evidence="9 10">
    <name type="scientific">Azotobacter chroococcum NCIMB 8003</name>
    <dbReference type="NCBI Taxonomy" id="1328314"/>
    <lineage>
        <taxon>Bacteria</taxon>
        <taxon>Pseudomonadati</taxon>
        <taxon>Pseudomonadota</taxon>
        <taxon>Gammaproteobacteria</taxon>
        <taxon>Pseudomonadales</taxon>
        <taxon>Pseudomonadaceae</taxon>
        <taxon>Azotobacter</taxon>
    </lineage>
</organism>
<reference evidence="9 10" key="1">
    <citation type="journal article" date="2015" name="PLoS ONE">
        <title>Azotobacter Genomes: The Genome of Azotobacter chroococcum NCIMB 8003 (ATCC 4412).</title>
        <authorList>
            <person name="Robson R.L."/>
            <person name="Jones R."/>
            <person name="Robson R.M."/>
            <person name="Schwartz A."/>
            <person name="Richardson T.H."/>
        </authorList>
    </citation>
    <scope>NUCLEOTIDE SEQUENCE [LARGE SCALE GENOMIC DNA]</scope>
    <source>
        <strain evidence="9 10">NCIMB 8003</strain>
    </source>
</reference>
<dbReference type="EC" id="2.7.6.1" evidence="1"/>
<dbReference type="PANTHER" id="PTHR10210">
    <property type="entry name" value="RIBOSE-PHOSPHATE DIPHOSPHOKINASE FAMILY MEMBER"/>
    <property type="match status" value="1"/>
</dbReference>
<evidence type="ECO:0000313" key="9">
    <source>
        <dbReference type="EMBL" id="AJE20029.1"/>
    </source>
</evidence>
<dbReference type="RefSeq" id="WP_039801608.1">
    <property type="nucleotide sequence ID" value="NZ_CP010415.1"/>
</dbReference>
<accession>A0A0C4WJD1</accession>
<feature type="domain" description="Ribose-phosphate pyrophosphokinase N-terminal" evidence="8">
    <location>
        <begin position="8"/>
        <end position="126"/>
    </location>
</feature>